<proteinExistence type="predicted"/>
<feature type="compositionally biased region" description="Basic and acidic residues" evidence="1">
    <location>
        <begin position="728"/>
        <end position="746"/>
    </location>
</feature>
<dbReference type="RefSeq" id="WP_268757349.1">
    <property type="nucleotide sequence ID" value="NZ_CP113836.1"/>
</dbReference>
<evidence type="ECO:0000256" key="2">
    <source>
        <dbReference type="SAM" id="Phobius"/>
    </source>
</evidence>
<name>A0ABY7B5J4_9PSEU</name>
<feature type="transmembrane region" description="Helical" evidence="2">
    <location>
        <begin position="205"/>
        <end position="226"/>
    </location>
</feature>
<reference evidence="3" key="1">
    <citation type="submission" date="2022-11" db="EMBL/GenBank/DDBJ databases">
        <authorList>
            <person name="Mo P."/>
        </authorList>
    </citation>
    <scope>NUCLEOTIDE SEQUENCE</scope>
    <source>
        <strain evidence="3">HUAS 11-8</strain>
    </source>
</reference>
<keyword evidence="2" id="KW-0812">Transmembrane</keyword>
<keyword evidence="3" id="KW-0547">Nucleotide-binding</keyword>
<sequence>MSEETRGGGLAKVSQLPVRRAGGELETTSPALEGEVLTAEQYAAIQRQKAAARRAAYRETGEVVVRSVRTVVTHDHTKATMHFARRHATFILKGVEAERQRKKAERNQVDARAARARALEAGDLDRVAELNKQILDARHLRVDTLHKWVDLGWKTAKKVAIALVIALGVALVAGVLNGFGHWLGHWNATDVLHTLGAIITTTGDVVGWSVLHWWVFLLAGLGVWGFRRWKEGVRLGEQVLPEALRRTGKRTAYVEFTQNALVTALSNIGIAKLNAAIKEGWPNRDTDSAWVQVPAIDGNGYSAKLRLPQGASVAAVGKARELLAHNLGCRPEELFIEADTEDSTVLSLFRLEPGMLRAPVPPYPLLKNLAEATTDFWTGFPVGIDPRGNPVICEVFERNLAVAGRMGSGKTTLVLDLLAGAVLDPLVDIDVFVFAENFDYDPLLPCLNMLVKGDTEGNVAACMEHIQGLHADLTNRGRLLAKHGARYVTRELAAKEPGLRPRIVVIDECQAFFRQDKAEDRRAVVNMMVRFYSAARKYGIVLVFVTPLPSDQSLPRDLVAVTSNRACGAISDKHRNNVVLGEKAHENGISALGLKPKTTTALNDAGTLITIGFMDQPGALRTHFLTADELGAIAERGAELRGGQVATVDGEDRAPRDHLADIEQVLRQAGQPRVRTQEVLQRLAELDEREYRGWTFERLTEFLTPYSAAPYKTGGHMKVSAARVQEALTDRDENAAAEGDGDKFED</sequence>
<feature type="transmembrane region" description="Helical" evidence="2">
    <location>
        <begin position="159"/>
        <end position="185"/>
    </location>
</feature>
<keyword evidence="2" id="KW-0472">Membrane</keyword>
<dbReference type="SUPFAM" id="SSF52540">
    <property type="entry name" value="P-loop containing nucleoside triphosphate hydrolases"/>
    <property type="match status" value="1"/>
</dbReference>
<evidence type="ECO:0000313" key="4">
    <source>
        <dbReference type="Proteomes" id="UP001163203"/>
    </source>
</evidence>
<keyword evidence="2" id="KW-1133">Transmembrane helix</keyword>
<evidence type="ECO:0000256" key="1">
    <source>
        <dbReference type="SAM" id="MobiDB-lite"/>
    </source>
</evidence>
<keyword evidence="3" id="KW-0067">ATP-binding</keyword>
<feature type="region of interest" description="Disordered" evidence="1">
    <location>
        <begin position="726"/>
        <end position="746"/>
    </location>
</feature>
<accession>A0ABY7B5J4</accession>
<protein>
    <submittedName>
        <fullName evidence="3">ATP-binding protein</fullName>
    </submittedName>
</protein>
<evidence type="ECO:0000313" key="3">
    <source>
        <dbReference type="EMBL" id="WAL67227.1"/>
    </source>
</evidence>
<dbReference type="GO" id="GO:0005524">
    <property type="term" value="F:ATP binding"/>
    <property type="evidence" value="ECO:0007669"/>
    <property type="project" value="UniProtKB-KW"/>
</dbReference>
<keyword evidence="4" id="KW-1185">Reference proteome</keyword>
<organism evidence="3 4">
    <name type="scientific">Amycolatopsis cynarae</name>
    <dbReference type="NCBI Taxonomy" id="2995223"/>
    <lineage>
        <taxon>Bacteria</taxon>
        <taxon>Bacillati</taxon>
        <taxon>Actinomycetota</taxon>
        <taxon>Actinomycetes</taxon>
        <taxon>Pseudonocardiales</taxon>
        <taxon>Pseudonocardiaceae</taxon>
        <taxon>Amycolatopsis</taxon>
    </lineage>
</organism>
<dbReference type="Gene3D" id="3.40.50.300">
    <property type="entry name" value="P-loop containing nucleotide triphosphate hydrolases"/>
    <property type="match status" value="1"/>
</dbReference>
<gene>
    <name evidence="3" type="ORF">ORV05_05410</name>
</gene>
<dbReference type="InterPro" id="IPR027417">
    <property type="entry name" value="P-loop_NTPase"/>
</dbReference>
<dbReference type="EMBL" id="CP113836">
    <property type="protein sequence ID" value="WAL67227.1"/>
    <property type="molecule type" value="Genomic_DNA"/>
</dbReference>
<dbReference type="Proteomes" id="UP001163203">
    <property type="component" value="Chromosome"/>
</dbReference>